<keyword evidence="2" id="KW-0812">Transmembrane</keyword>
<dbReference type="AlphaFoldDB" id="A0A1I5Z067"/>
<evidence type="ECO:0000313" key="3">
    <source>
        <dbReference type="EMBL" id="NEC54176.1"/>
    </source>
</evidence>
<protein>
    <submittedName>
        <fullName evidence="4">Uncharacterized protein</fullName>
    </submittedName>
</protein>
<evidence type="ECO:0000313" key="5">
    <source>
        <dbReference type="Proteomes" id="UP000199137"/>
    </source>
</evidence>
<organism evidence="4 5">
    <name type="scientific">Amycolatopsis rubida</name>
    <dbReference type="NCBI Taxonomy" id="112413"/>
    <lineage>
        <taxon>Bacteria</taxon>
        <taxon>Bacillati</taxon>
        <taxon>Actinomycetota</taxon>
        <taxon>Actinomycetes</taxon>
        <taxon>Pseudonocardiales</taxon>
        <taxon>Pseudonocardiaceae</taxon>
        <taxon>Amycolatopsis</taxon>
    </lineage>
</organism>
<reference evidence="3 6" key="2">
    <citation type="submission" date="2020-01" db="EMBL/GenBank/DDBJ databases">
        <title>Insect and environment-associated Actinomycetes.</title>
        <authorList>
            <person name="Currrie C."/>
            <person name="Chevrette M."/>
            <person name="Carlson C."/>
            <person name="Stubbendieck R."/>
            <person name="Wendt-Pienkowski E."/>
        </authorList>
    </citation>
    <scope>NUCLEOTIDE SEQUENCE [LARGE SCALE GENOMIC DNA]</scope>
    <source>
        <strain evidence="3 6">SID8386</strain>
    </source>
</reference>
<keyword evidence="2" id="KW-1133">Transmembrane helix</keyword>
<dbReference type="RefSeq" id="WP_067595298.1">
    <property type="nucleotide sequence ID" value="NZ_FOWC01000013.1"/>
</dbReference>
<feature type="compositionally biased region" description="Basic residues" evidence="1">
    <location>
        <begin position="37"/>
        <end position="46"/>
    </location>
</feature>
<keyword evidence="6" id="KW-1185">Reference proteome</keyword>
<dbReference type="OrthoDB" id="3629957at2"/>
<reference evidence="4 5" key="1">
    <citation type="submission" date="2016-10" db="EMBL/GenBank/DDBJ databases">
        <authorList>
            <person name="de Groot N.N."/>
        </authorList>
    </citation>
    <scope>NUCLEOTIDE SEQUENCE [LARGE SCALE GENOMIC DNA]</scope>
    <source>
        <strain evidence="4 5">DSM 44637</strain>
    </source>
</reference>
<proteinExistence type="predicted"/>
<evidence type="ECO:0000313" key="4">
    <source>
        <dbReference type="EMBL" id="SFQ49918.1"/>
    </source>
</evidence>
<accession>A0A1I5Z067</accession>
<name>A0A1I5Z067_9PSEU</name>
<dbReference type="STRING" id="112413.SAMN05421854_113166"/>
<gene>
    <name evidence="3" type="ORF">G3I59_00765</name>
    <name evidence="4" type="ORF">SAMN05421854_113166</name>
</gene>
<feature type="region of interest" description="Disordered" evidence="1">
    <location>
        <begin position="1"/>
        <end position="62"/>
    </location>
</feature>
<evidence type="ECO:0000313" key="6">
    <source>
        <dbReference type="Proteomes" id="UP000470404"/>
    </source>
</evidence>
<keyword evidence="2" id="KW-0472">Membrane</keyword>
<dbReference type="Proteomes" id="UP000470404">
    <property type="component" value="Unassembled WGS sequence"/>
</dbReference>
<evidence type="ECO:0000256" key="2">
    <source>
        <dbReference type="SAM" id="Phobius"/>
    </source>
</evidence>
<sequence length="113" mass="12327">MTRPEDPDDRMETHPDLMDPEWRKHAQRDAWLGAKKDMKKRRKRERRSAPSPVYGRGGAAPSRWPGIAAIAGLVLLIAAAIVVHQVQPIGVNDENIGYIVGLGSPAGTSGQPL</sequence>
<dbReference type="Proteomes" id="UP000199137">
    <property type="component" value="Unassembled WGS sequence"/>
</dbReference>
<feature type="compositionally biased region" description="Basic and acidic residues" evidence="1">
    <location>
        <begin position="10"/>
        <end position="28"/>
    </location>
</feature>
<dbReference type="EMBL" id="FOWC01000013">
    <property type="protein sequence ID" value="SFQ49918.1"/>
    <property type="molecule type" value="Genomic_DNA"/>
</dbReference>
<evidence type="ECO:0000256" key="1">
    <source>
        <dbReference type="SAM" id="MobiDB-lite"/>
    </source>
</evidence>
<feature type="transmembrane region" description="Helical" evidence="2">
    <location>
        <begin position="64"/>
        <end position="83"/>
    </location>
</feature>
<dbReference type="EMBL" id="JAAGNC010000003">
    <property type="protein sequence ID" value="NEC54176.1"/>
    <property type="molecule type" value="Genomic_DNA"/>
</dbReference>